<proteinExistence type="predicted"/>
<keyword evidence="6" id="KW-0131">Cell cycle</keyword>
<dbReference type="InterPro" id="IPR053712">
    <property type="entry name" value="Bac_CellDiv_Activator"/>
</dbReference>
<evidence type="ECO:0000256" key="2">
    <source>
        <dbReference type="ARBA" id="ARBA00015195"/>
    </source>
</evidence>
<protein>
    <recommendedName>
        <fullName evidence="2">Cell division protein ZapA</fullName>
    </recommendedName>
    <alternativeName>
        <fullName evidence="9">Z ring-associated protein ZapA</fullName>
    </alternativeName>
</protein>
<dbReference type="GO" id="GO:0000921">
    <property type="term" value="P:septin ring assembly"/>
    <property type="evidence" value="ECO:0007669"/>
    <property type="project" value="TreeGrafter"/>
</dbReference>
<keyword evidence="4 10" id="KW-0132">Cell division</keyword>
<keyword evidence="3" id="KW-0963">Cytoplasm</keyword>
<dbReference type="InterPro" id="IPR007838">
    <property type="entry name" value="Cell_div_ZapA-like"/>
</dbReference>
<name>A0A1H9Z5K3_9FIRM</name>
<evidence type="ECO:0000313" key="11">
    <source>
        <dbReference type="Proteomes" id="UP000243819"/>
    </source>
</evidence>
<dbReference type="RefSeq" id="WP_091349131.1">
    <property type="nucleotide sequence ID" value="NZ_FOIF01000006.1"/>
</dbReference>
<evidence type="ECO:0000256" key="1">
    <source>
        <dbReference type="ARBA" id="ARBA00004496"/>
    </source>
</evidence>
<dbReference type="GO" id="GO:0043093">
    <property type="term" value="P:FtsZ-dependent cytokinesis"/>
    <property type="evidence" value="ECO:0007669"/>
    <property type="project" value="TreeGrafter"/>
</dbReference>
<gene>
    <name evidence="10" type="ORF">SAMN03080614_100669</name>
</gene>
<evidence type="ECO:0000256" key="3">
    <source>
        <dbReference type="ARBA" id="ARBA00022490"/>
    </source>
</evidence>
<dbReference type="Gene3D" id="6.10.250.790">
    <property type="match status" value="1"/>
</dbReference>
<dbReference type="GO" id="GO:0005829">
    <property type="term" value="C:cytosol"/>
    <property type="evidence" value="ECO:0007669"/>
    <property type="project" value="TreeGrafter"/>
</dbReference>
<dbReference type="STRING" id="1120990.SAMN03080614_100669"/>
<comment type="subcellular location">
    <subcellularLocation>
        <location evidence="1">Cytoplasm</location>
    </subcellularLocation>
</comment>
<evidence type="ECO:0000256" key="9">
    <source>
        <dbReference type="ARBA" id="ARBA00033158"/>
    </source>
</evidence>
<dbReference type="Proteomes" id="UP000243819">
    <property type="component" value="Unassembled WGS sequence"/>
</dbReference>
<dbReference type="PANTHER" id="PTHR34981">
    <property type="entry name" value="CELL DIVISION PROTEIN ZAPA"/>
    <property type="match status" value="1"/>
</dbReference>
<reference evidence="11" key="1">
    <citation type="submission" date="2016-10" db="EMBL/GenBank/DDBJ databases">
        <authorList>
            <person name="Varghese N."/>
            <person name="Submissions S."/>
        </authorList>
    </citation>
    <scope>NUCLEOTIDE SEQUENCE [LARGE SCALE GENOMIC DNA]</scope>
    <source>
        <strain evidence="11">DSM 13577</strain>
    </source>
</reference>
<keyword evidence="5" id="KW-0717">Septation</keyword>
<evidence type="ECO:0000256" key="6">
    <source>
        <dbReference type="ARBA" id="ARBA00023306"/>
    </source>
</evidence>
<comment type="function">
    <text evidence="7">Activator of cell division through the inhibition of FtsZ GTPase activity, therefore promoting FtsZ assembly into bundles of protofilaments necessary for the formation of the division Z ring. It is recruited early at mid-cell but it is not essential for cell division.</text>
</comment>
<dbReference type="InterPro" id="IPR036192">
    <property type="entry name" value="Cell_div_ZapA-like_sf"/>
</dbReference>
<dbReference type="GO" id="GO:0030428">
    <property type="term" value="C:cell septum"/>
    <property type="evidence" value="ECO:0007669"/>
    <property type="project" value="TreeGrafter"/>
</dbReference>
<organism evidence="10 11">
    <name type="scientific">Anaerobranca gottschalkii DSM 13577</name>
    <dbReference type="NCBI Taxonomy" id="1120990"/>
    <lineage>
        <taxon>Bacteria</taxon>
        <taxon>Bacillati</taxon>
        <taxon>Bacillota</taxon>
        <taxon>Clostridia</taxon>
        <taxon>Eubacteriales</taxon>
        <taxon>Proteinivoracaceae</taxon>
        <taxon>Anaerobranca</taxon>
    </lineage>
</organism>
<comment type="subunit">
    <text evidence="8">Homodimer. Interacts with FtsZ.</text>
</comment>
<dbReference type="PANTHER" id="PTHR34981:SF1">
    <property type="entry name" value="CELL DIVISION PROTEIN ZAPA"/>
    <property type="match status" value="1"/>
</dbReference>
<dbReference type="OrthoDB" id="9808604at2"/>
<dbReference type="GO" id="GO:0032153">
    <property type="term" value="C:cell division site"/>
    <property type="evidence" value="ECO:0007669"/>
    <property type="project" value="TreeGrafter"/>
</dbReference>
<evidence type="ECO:0000256" key="7">
    <source>
        <dbReference type="ARBA" id="ARBA00024910"/>
    </source>
</evidence>
<evidence type="ECO:0000313" key="10">
    <source>
        <dbReference type="EMBL" id="SES76331.1"/>
    </source>
</evidence>
<evidence type="ECO:0000256" key="8">
    <source>
        <dbReference type="ARBA" id="ARBA00026068"/>
    </source>
</evidence>
<dbReference type="EMBL" id="FOIF01000006">
    <property type="protein sequence ID" value="SES76331.1"/>
    <property type="molecule type" value="Genomic_DNA"/>
</dbReference>
<evidence type="ECO:0000256" key="5">
    <source>
        <dbReference type="ARBA" id="ARBA00023210"/>
    </source>
</evidence>
<dbReference type="SUPFAM" id="SSF102829">
    <property type="entry name" value="Cell division protein ZapA-like"/>
    <property type="match status" value="1"/>
</dbReference>
<sequence>MGNKENVTRTTVRIFGEDHIIIGNKSPEYIKGLANSIDKQMWAIKEKNPKLSSTKIAIMTAMILADKLHSLKEECDQLYSMLIEYEEKKSEGKK</sequence>
<accession>A0A1H9Z5K3</accession>
<dbReference type="GO" id="GO:0000917">
    <property type="term" value="P:division septum assembly"/>
    <property type="evidence" value="ECO:0007669"/>
    <property type="project" value="UniProtKB-KW"/>
</dbReference>
<keyword evidence="11" id="KW-1185">Reference proteome</keyword>
<dbReference type="Pfam" id="PF05164">
    <property type="entry name" value="ZapA"/>
    <property type="match status" value="1"/>
</dbReference>
<dbReference type="AlphaFoldDB" id="A0A1H9Z5K3"/>
<evidence type="ECO:0000256" key="4">
    <source>
        <dbReference type="ARBA" id="ARBA00022618"/>
    </source>
</evidence>